<organism evidence="3 4">
    <name type="scientific">Dioscorea zingiberensis</name>
    <dbReference type="NCBI Taxonomy" id="325984"/>
    <lineage>
        <taxon>Eukaryota</taxon>
        <taxon>Viridiplantae</taxon>
        <taxon>Streptophyta</taxon>
        <taxon>Embryophyta</taxon>
        <taxon>Tracheophyta</taxon>
        <taxon>Spermatophyta</taxon>
        <taxon>Magnoliopsida</taxon>
        <taxon>Liliopsida</taxon>
        <taxon>Dioscoreales</taxon>
        <taxon>Dioscoreaceae</taxon>
        <taxon>Dioscorea</taxon>
    </lineage>
</organism>
<dbReference type="Proteomes" id="UP001085076">
    <property type="component" value="Miscellaneous, Linkage group lg06"/>
</dbReference>
<evidence type="ECO:0000313" key="3">
    <source>
        <dbReference type="EMBL" id="KAJ0969009.1"/>
    </source>
</evidence>
<accession>A0A9D5C9Z2</accession>
<reference evidence="3" key="2">
    <citation type="journal article" date="2022" name="Hortic Res">
        <title>The genome of Dioscorea zingiberensis sheds light on the biosynthesis, origin and evolution of the medicinally important diosgenin saponins.</title>
        <authorList>
            <person name="Li Y."/>
            <person name="Tan C."/>
            <person name="Li Z."/>
            <person name="Guo J."/>
            <person name="Li S."/>
            <person name="Chen X."/>
            <person name="Wang C."/>
            <person name="Dai X."/>
            <person name="Yang H."/>
            <person name="Song W."/>
            <person name="Hou L."/>
            <person name="Xu J."/>
            <person name="Tong Z."/>
            <person name="Xu A."/>
            <person name="Yuan X."/>
            <person name="Wang W."/>
            <person name="Yang Q."/>
            <person name="Chen L."/>
            <person name="Sun Z."/>
            <person name="Wang K."/>
            <person name="Pan B."/>
            <person name="Chen J."/>
            <person name="Bao Y."/>
            <person name="Liu F."/>
            <person name="Qi X."/>
            <person name="Gang D.R."/>
            <person name="Wen J."/>
            <person name="Li J."/>
        </authorList>
    </citation>
    <scope>NUCLEOTIDE SEQUENCE</scope>
    <source>
        <strain evidence="3">Dzin_1.0</strain>
    </source>
</reference>
<name>A0A9D5C9Z2_9LILI</name>
<dbReference type="PANTHER" id="PTHR35107:SF2">
    <property type="entry name" value="EXPRESSED PROTEIN"/>
    <property type="match status" value="1"/>
</dbReference>
<dbReference type="PANTHER" id="PTHR35107">
    <property type="entry name" value="EXPRESSED PROTEIN"/>
    <property type="match status" value="1"/>
</dbReference>
<keyword evidence="1" id="KW-1133">Transmembrane helix</keyword>
<keyword evidence="2" id="KW-0732">Signal</keyword>
<keyword evidence="1" id="KW-0812">Transmembrane</keyword>
<sequence length="170" mass="18492">MASSLMLPFLLPLLLLLSPLADARPCKTLLISSFSYSLPTADHPSLQIRTSSFTVYRVFRADPQPTLSRTISFHRPIFDSPLVSHADVADAGFPFGSLRERARDIMAVVLGLLFGVGCGALTAAIVYLAWTLFTNCCASDDFEEDEVQSPKKMGYVTIPAIEPVPAIKEG</sequence>
<feature type="signal peptide" evidence="2">
    <location>
        <begin position="1"/>
        <end position="23"/>
    </location>
</feature>
<reference evidence="3" key="1">
    <citation type="submission" date="2021-03" db="EMBL/GenBank/DDBJ databases">
        <authorList>
            <person name="Li Z."/>
            <person name="Yang C."/>
        </authorList>
    </citation>
    <scope>NUCLEOTIDE SEQUENCE</scope>
    <source>
        <strain evidence="3">Dzin_1.0</strain>
        <tissue evidence="3">Leaf</tissue>
    </source>
</reference>
<feature type="chain" id="PRO_5038781997" evidence="2">
    <location>
        <begin position="24"/>
        <end position="170"/>
    </location>
</feature>
<keyword evidence="4" id="KW-1185">Reference proteome</keyword>
<proteinExistence type="predicted"/>
<feature type="transmembrane region" description="Helical" evidence="1">
    <location>
        <begin position="105"/>
        <end position="130"/>
    </location>
</feature>
<evidence type="ECO:0000256" key="2">
    <source>
        <dbReference type="SAM" id="SignalP"/>
    </source>
</evidence>
<dbReference type="EMBL" id="JAGGNH010000006">
    <property type="protein sequence ID" value="KAJ0969009.1"/>
    <property type="molecule type" value="Genomic_DNA"/>
</dbReference>
<dbReference type="AlphaFoldDB" id="A0A9D5C9Z2"/>
<evidence type="ECO:0000256" key="1">
    <source>
        <dbReference type="SAM" id="Phobius"/>
    </source>
</evidence>
<dbReference type="OrthoDB" id="769005at2759"/>
<keyword evidence="1" id="KW-0472">Membrane</keyword>
<comment type="caution">
    <text evidence="3">The sequence shown here is derived from an EMBL/GenBank/DDBJ whole genome shotgun (WGS) entry which is preliminary data.</text>
</comment>
<gene>
    <name evidence="3" type="ORF">J5N97_021886</name>
</gene>
<protein>
    <submittedName>
        <fullName evidence="3">Uncharacterized protein</fullName>
    </submittedName>
</protein>
<evidence type="ECO:0000313" key="4">
    <source>
        <dbReference type="Proteomes" id="UP001085076"/>
    </source>
</evidence>